<reference evidence="2 3" key="1">
    <citation type="submission" date="2016-12" db="EMBL/GenBank/DDBJ databases">
        <title>The whole genome sequencing and assembly of Bacillus cohnii DSM 6307T strain.</title>
        <authorList>
            <person name="Lee Y.-J."/>
            <person name="Yi H."/>
            <person name="Bahn Y.-S."/>
            <person name="Kim J.F."/>
            <person name="Lee D.-W."/>
        </authorList>
    </citation>
    <scope>NUCLEOTIDE SEQUENCE [LARGE SCALE GENOMIC DNA]</scope>
    <source>
        <strain evidence="2 3">DSM 6307</strain>
    </source>
</reference>
<gene>
    <name evidence="2" type="ORF">BC6307_08645</name>
</gene>
<keyword evidence="1" id="KW-0175">Coiled coil</keyword>
<evidence type="ECO:0000256" key="1">
    <source>
        <dbReference type="SAM" id="Coils"/>
    </source>
</evidence>
<accession>A0A223KPF7</accession>
<proteinExistence type="predicted"/>
<name>A0A223KPF7_9BACI</name>
<feature type="coiled-coil region" evidence="1">
    <location>
        <begin position="208"/>
        <end position="235"/>
    </location>
</feature>
<organism evidence="2 3">
    <name type="scientific">Sutcliffiella cohnii</name>
    <dbReference type="NCBI Taxonomy" id="33932"/>
    <lineage>
        <taxon>Bacteria</taxon>
        <taxon>Bacillati</taxon>
        <taxon>Bacillota</taxon>
        <taxon>Bacilli</taxon>
        <taxon>Bacillales</taxon>
        <taxon>Bacillaceae</taxon>
        <taxon>Sutcliffiella</taxon>
    </lineage>
</organism>
<dbReference type="RefSeq" id="WP_066411791.1">
    <property type="nucleotide sequence ID" value="NZ_CP018866.1"/>
</dbReference>
<dbReference type="EMBL" id="CP018866">
    <property type="protein sequence ID" value="AST91339.1"/>
    <property type="molecule type" value="Genomic_DNA"/>
</dbReference>
<evidence type="ECO:0000313" key="3">
    <source>
        <dbReference type="Proteomes" id="UP000215224"/>
    </source>
</evidence>
<protein>
    <submittedName>
        <fullName evidence="2">Uncharacterized protein</fullName>
    </submittedName>
</protein>
<feature type="coiled-coil region" evidence="1">
    <location>
        <begin position="19"/>
        <end position="53"/>
    </location>
</feature>
<dbReference type="KEGG" id="bcoh:BC6307_08645"/>
<dbReference type="AlphaFoldDB" id="A0A223KPF7"/>
<dbReference type="Proteomes" id="UP000215224">
    <property type="component" value="Chromosome"/>
</dbReference>
<evidence type="ECO:0000313" key="2">
    <source>
        <dbReference type="EMBL" id="AST91339.1"/>
    </source>
</evidence>
<keyword evidence="3" id="KW-1185">Reference proteome</keyword>
<dbReference type="STRING" id="1314751.GCA_001591425_00557"/>
<sequence length="311" mass="36451">MFTDLNEKLIVSKEKMRKKVKYEEHIERLHASLQAEESKKNKLEKQLLKEKEDVTRLESFSLSNIFYTIIGRKLEKLDKEQQEVLAAKLKYTEALETISDMERELEEYKDKHLDVAYADIEYEKIIQEKERLIHDKHSIWSERLYTLADREATITASLKEYEEAIDAGNSTVLALNRALNELNSAKNWSTFDMFGGGIISTAMKHSRFDEAKRYIHQAQSRLRQFQEELLDIESHFDANFETGGLLTFADYFFDGIIVDWIVHGKINDCYDQTEKTKIDVSRVLKILLEQKSDLEKELINVQAERIEVLES</sequence>